<gene>
    <name evidence="2" type="ORF">B0J12DRAFT_423674</name>
</gene>
<dbReference type="EMBL" id="JAGTJR010000008">
    <property type="protein sequence ID" value="KAH7055582.1"/>
    <property type="molecule type" value="Genomic_DNA"/>
</dbReference>
<dbReference type="Proteomes" id="UP000774617">
    <property type="component" value="Unassembled WGS sequence"/>
</dbReference>
<feature type="compositionally biased region" description="Low complexity" evidence="1">
    <location>
        <begin position="12"/>
        <end position="23"/>
    </location>
</feature>
<protein>
    <submittedName>
        <fullName evidence="2">Uncharacterized protein</fullName>
    </submittedName>
</protein>
<evidence type="ECO:0000313" key="2">
    <source>
        <dbReference type="EMBL" id="KAH7055582.1"/>
    </source>
</evidence>
<feature type="region of interest" description="Disordered" evidence="1">
    <location>
        <begin position="1"/>
        <end position="38"/>
    </location>
</feature>
<keyword evidence="3" id="KW-1185">Reference proteome</keyword>
<sequence length="538" mass="61094">MGGRNKKGKRNGGYNNYYQQPRGNNKHNHSKNQNKGKIKAGKCSECGSLYHFANQCDATLEDKAWKLRLDGAGWVASCPHCGKQDHHLPVNCFKNPKNMNRQNNQGANGKRQSYCEFCKRETDHTYNSCQESFVWKTKLADSIANAAADLPYCIICGGRHQWESCQSGRRERREREFTDKAARSLTDWLEYPPGTDPVYRALSFCGYCEEFGNHNSRHCHDSAEGYARNRRDFLTERFGTAANDVDYDSDDEQPCRRMCSSTVDGGKKQRVTRPVVERKCRMCRTLLPKLIKPTECQPDLPILVKCVNTRCGNYNELEVENADGTPARAGSSNWGGLTITTREHAARFLSDSERDYHPHYDQYTVTLNSQGQPFYDGPQILTRNAARFTGTDKYNNGGWWDFNEGGNYQLFFPPATIHFTPRDRDVRAEPNCAMNHSRSGLIPFCHNCGEYGVIFDDENDVVMGQTGPDNEGNFAGSGYGCVGFPNPQYNPYHSNDQSLPELQKHPYIDSTCFCTWKFGVGPDIVWMYEKKRVSRAGD</sequence>
<feature type="compositionally biased region" description="Basic residues" evidence="1">
    <location>
        <begin position="1"/>
        <end position="10"/>
    </location>
</feature>
<feature type="compositionally biased region" description="Basic residues" evidence="1">
    <location>
        <begin position="24"/>
        <end position="38"/>
    </location>
</feature>
<organism evidence="2 3">
    <name type="scientific">Macrophomina phaseolina</name>
    <dbReference type="NCBI Taxonomy" id="35725"/>
    <lineage>
        <taxon>Eukaryota</taxon>
        <taxon>Fungi</taxon>
        <taxon>Dikarya</taxon>
        <taxon>Ascomycota</taxon>
        <taxon>Pezizomycotina</taxon>
        <taxon>Dothideomycetes</taxon>
        <taxon>Dothideomycetes incertae sedis</taxon>
        <taxon>Botryosphaeriales</taxon>
        <taxon>Botryosphaeriaceae</taxon>
        <taxon>Macrophomina</taxon>
    </lineage>
</organism>
<accession>A0ABQ8GGJ4</accession>
<comment type="caution">
    <text evidence="2">The sequence shown here is derived from an EMBL/GenBank/DDBJ whole genome shotgun (WGS) entry which is preliminary data.</text>
</comment>
<evidence type="ECO:0000313" key="3">
    <source>
        <dbReference type="Proteomes" id="UP000774617"/>
    </source>
</evidence>
<proteinExistence type="predicted"/>
<evidence type="ECO:0000256" key="1">
    <source>
        <dbReference type="SAM" id="MobiDB-lite"/>
    </source>
</evidence>
<name>A0ABQ8GGJ4_9PEZI</name>
<reference evidence="2 3" key="1">
    <citation type="journal article" date="2021" name="Nat. Commun.">
        <title>Genetic determinants of endophytism in the Arabidopsis root mycobiome.</title>
        <authorList>
            <person name="Mesny F."/>
            <person name="Miyauchi S."/>
            <person name="Thiergart T."/>
            <person name="Pickel B."/>
            <person name="Atanasova L."/>
            <person name="Karlsson M."/>
            <person name="Huettel B."/>
            <person name="Barry K.W."/>
            <person name="Haridas S."/>
            <person name="Chen C."/>
            <person name="Bauer D."/>
            <person name="Andreopoulos W."/>
            <person name="Pangilinan J."/>
            <person name="LaButti K."/>
            <person name="Riley R."/>
            <person name="Lipzen A."/>
            <person name="Clum A."/>
            <person name="Drula E."/>
            <person name="Henrissat B."/>
            <person name="Kohler A."/>
            <person name="Grigoriev I.V."/>
            <person name="Martin F.M."/>
            <person name="Hacquard S."/>
        </authorList>
    </citation>
    <scope>NUCLEOTIDE SEQUENCE [LARGE SCALE GENOMIC DNA]</scope>
    <source>
        <strain evidence="2 3">MPI-SDFR-AT-0080</strain>
    </source>
</reference>